<reference evidence="2" key="1">
    <citation type="submission" date="2020-02" db="EMBL/GenBank/DDBJ databases">
        <authorList>
            <person name="Meier V. D."/>
        </authorList>
    </citation>
    <scope>NUCLEOTIDE SEQUENCE</scope>
    <source>
        <strain evidence="2">AVDCRST_MAG64</strain>
    </source>
</reference>
<feature type="compositionally biased region" description="Basic and acidic residues" evidence="1">
    <location>
        <begin position="24"/>
        <end position="40"/>
    </location>
</feature>
<feature type="compositionally biased region" description="Basic and acidic residues" evidence="1">
    <location>
        <begin position="158"/>
        <end position="179"/>
    </location>
</feature>
<name>A0A6J4PF62_9BACT</name>
<evidence type="ECO:0000313" key="2">
    <source>
        <dbReference type="EMBL" id="CAA9408348.1"/>
    </source>
</evidence>
<dbReference type="AlphaFoldDB" id="A0A6J4PF62"/>
<sequence>AIRRDLPGRPQQLRAAGQPPVGRHRGEAEAVDPRAREPRRLAAQGVRQPRPAQGLPAGVPEQQRPPVDAPELLQRADHRRADAAGDPRRRPQAAGVRVDGQHHRRRAVQGRRPDALHGRGVRDDPAAGHRRAARRGAEDRQGRDHQGRRGRPRGVAGDGRRAVHLDRPEADGRQDELLLRPRRAGAGRGGGQQRRAGVGVADVDQVRGEV</sequence>
<feature type="compositionally biased region" description="Basic and acidic residues" evidence="1">
    <location>
        <begin position="111"/>
        <end position="127"/>
    </location>
</feature>
<feature type="compositionally biased region" description="Basic and acidic residues" evidence="1">
    <location>
        <begin position="74"/>
        <end position="89"/>
    </location>
</feature>
<feature type="non-terminal residue" evidence="2">
    <location>
        <position position="1"/>
    </location>
</feature>
<accession>A0A6J4PF62</accession>
<proteinExistence type="predicted"/>
<feature type="region of interest" description="Disordered" evidence="1">
    <location>
        <begin position="1"/>
        <end position="210"/>
    </location>
</feature>
<organism evidence="2">
    <name type="scientific">uncultured Phycisphaerae bacterium</name>
    <dbReference type="NCBI Taxonomy" id="904963"/>
    <lineage>
        <taxon>Bacteria</taxon>
        <taxon>Pseudomonadati</taxon>
        <taxon>Planctomycetota</taxon>
        <taxon>Phycisphaerae</taxon>
        <taxon>environmental samples</taxon>
    </lineage>
</organism>
<gene>
    <name evidence="2" type="ORF">AVDCRST_MAG64-2141</name>
</gene>
<dbReference type="EMBL" id="CADCUQ010000483">
    <property type="protein sequence ID" value="CAA9408348.1"/>
    <property type="molecule type" value="Genomic_DNA"/>
</dbReference>
<feature type="compositionally biased region" description="Basic and acidic residues" evidence="1">
    <location>
        <begin position="135"/>
        <end position="147"/>
    </location>
</feature>
<protein>
    <submittedName>
        <fullName evidence="2">Uncharacterized protein</fullName>
    </submittedName>
</protein>
<evidence type="ECO:0000256" key="1">
    <source>
        <dbReference type="SAM" id="MobiDB-lite"/>
    </source>
</evidence>
<feature type="non-terminal residue" evidence="2">
    <location>
        <position position="210"/>
    </location>
</feature>